<comment type="catalytic activity">
    <reaction evidence="4 7">
        <text>uridine(38/39/40) in tRNA = pseudouridine(38/39/40) in tRNA</text>
        <dbReference type="Rhea" id="RHEA:22376"/>
        <dbReference type="Rhea" id="RHEA-COMP:10085"/>
        <dbReference type="Rhea" id="RHEA-COMP:10087"/>
        <dbReference type="ChEBI" id="CHEBI:65314"/>
        <dbReference type="ChEBI" id="CHEBI:65315"/>
        <dbReference type="EC" id="5.4.99.12"/>
    </reaction>
</comment>
<dbReference type="EMBL" id="JAENII010000011">
    <property type="protein sequence ID" value="MBK1828125.1"/>
    <property type="molecule type" value="Genomic_DNA"/>
</dbReference>
<evidence type="ECO:0000313" key="9">
    <source>
        <dbReference type="EMBL" id="MBK1828125.1"/>
    </source>
</evidence>
<evidence type="ECO:0000313" key="10">
    <source>
        <dbReference type="Proteomes" id="UP000658278"/>
    </source>
</evidence>
<keyword evidence="3 4" id="KW-0413">Isomerase</keyword>
<comment type="function">
    <text evidence="4">Formation of pseudouridine at positions 38, 39 and 40 in the anticodon stem and loop of transfer RNAs.</text>
</comment>
<dbReference type="PANTHER" id="PTHR11142:SF0">
    <property type="entry name" value="TRNA PSEUDOURIDINE SYNTHASE-LIKE 1"/>
    <property type="match status" value="1"/>
</dbReference>
<dbReference type="CDD" id="cd02570">
    <property type="entry name" value="PseudoU_synth_EcTruA"/>
    <property type="match status" value="1"/>
</dbReference>
<dbReference type="GO" id="GO:0160147">
    <property type="term" value="F:tRNA pseudouridine(38-40) synthase activity"/>
    <property type="evidence" value="ECO:0007669"/>
    <property type="project" value="UniProtKB-EC"/>
</dbReference>
<dbReference type="PANTHER" id="PTHR11142">
    <property type="entry name" value="PSEUDOURIDYLATE SYNTHASE"/>
    <property type="match status" value="1"/>
</dbReference>
<reference evidence="9" key="1">
    <citation type="submission" date="2021-01" db="EMBL/GenBank/DDBJ databases">
        <title>Modified the classification status of verrucomicrobia.</title>
        <authorList>
            <person name="Feng X."/>
        </authorList>
    </citation>
    <scope>NUCLEOTIDE SEQUENCE</scope>
    <source>
        <strain evidence="9">KCTC 22201</strain>
    </source>
</reference>
<feature type="domain" description="Pseudouridine synthase I TruA alpha/beta" evidence="8">
    <location>
        <begin position="6"/>
        <end position="104"/>
    </location>
</feature>
<feature type="active site" description="Nucleophile" evidence="4 5">
    <location>
        <position position="51"/>
    </location>
</feature>
<keyword evidence="2 4" id="KW-0819">tRNA processing</keyword>
<evidence type="ECO:0000256" key="2">
    <source>
        <dbReference type="ARBA" id="ARBA00022694"/>
    </source>
</evidence>
<keyword evidence="10" id="KW-1185">Reference proteome</keyword>
<comment type="caution">
    <text evidence="4">Lacks conserved residue(s) required for the propagation of feature annotation.</text>
</comment>
<dbReference type="GO" id="GO:0003723">
    <property type="term" value="F:RNA binding"/>
    <property type="evidence" value="ECO:0007669"/>
    <property type="project" value="InterPro"/>
</dbReference>
<evidence type="ECO:0000256" key="5">
    <source>
        <dbReference type="PIRSR" id="PIRSR001430-1"/>
    </source>
</evidence>
<gene>
    <name evidence="4 9" type="primary">truA</name>
    <name evidence="9" type="ORF">JIN81_13920</name>
</gene>
<name>A0A934VH00_9BACT</name>
<dbReference type="InterPro" id="IPR020097">
    <property type="entry name" value="PsdUridine_synth_TruA_a/b_dom"/>
</dbReference>
<comment type="similarity">
    <text evidence="1 4 7">Belongs to the tRNA pseudouridine synthase TruA family.</text>
</comment>
<evidence type="ECO:0000256" key="3">
    <source>
        <dbReference type="ARBA" id="ARBA00023235"/>
    </source>
</evidence>
<comment type="caution">
    <text evidence="9">The sequence shown here is derived from an EMBL/GenBank/DDBJ whole genome shotgun (WGS) entry which is preliminary data.</text>
</comment>
<dbReference type="Gene3D" id="3.30.70.660">
    <property type="entry name" value="Pseudouridine synthase I, catalytic domain, C-terminal subdomain"/>
    <property type="match status" value="1"/>
</dbReference>
<feature type="domain" description="Pseudouridine synthase I TruA alpha/beta" evidence="8">
    <location>
        <begin position="144"/>
        <end position="251"/>
    </location>
</feature>
<evidence type="ECO:0000256" key="7">
    <source>
        <dbReference type="RuleBase" id="RU003792"/>
    </source>
</evidence>
<sequence>MRIKIVIAYDGRSHAGWQSQPCGNTIQDQLEAAAATVAKEPIRIHGSGRTDAGVHALAQVAHFDAPDHLTMNPFNWVPALNTKLPPSIRVLEASEVSSDFHARFSATNKTYRYDISTEPVLSPFKAGFAWHLPRQFDPFLLEDAMKLTLGTHDFQAFSAKRGNETDTTDFQRTLSQADYEPLDHGWRLTWSSNGFLYKMVRLLTGSVLEVAQGRLRLDDFARLLDQPRNLPHGRAPHCAPADGLSLKEVRF</sequence>
<dbReference type="HAMAP" id="MF_00171">
    <property type="entry name" value="TruA"/>
    <property type="match status" value="1"/>
</dbReference>
<dbReference type="NCBIfam" id="TIGR00071">
    <property type="entry name" value="hisT_truA"/>
    <property type="match status" value="1"/>
</dbReference>
<dbReference type="InterPro" id="IPR020095">
    <property type="entry name" value="PsdUridine_synth_TruA_C"/>
</dbReference>
<dbReference type="FunFam" id="3.30.70.580:FF:000001">
    <property type="entry name" value="tRNA pseudouridine synthase A"/>
    <property type="match status" value="1"/>
</dbReference>
<protein>
    <recommendedName>
        <fullName evidence="4">tRNA pseudouridine synthase A</fullName>
        <ecNumber evidence="4">5.4.99.12</ecNumber>
    </recommendedName>
    <alternativeName>
        <fullName evidence="4">tRNA pseudouridine(38-40) synthase</fullName>
    </alternativeName>
    <alternativeName>
        <fullName evidence="4">tRNA pseudouridylate synthase I</fullName>
    </alternativeName>
    <alternativeName>
        <fullName evidence="4">tRNA-uridine isomerase I</fullName>
    </alternativeName>
</protein>
<dbReference type="RefSeq" id="WP_200280885.1">
    <property type="nucleotide sequence ID" value="NZ_JAENII010000011.1"/>
</dbReference>
<dbReference type="SUPFAM" id="SSF55120">
    <property type="entry name" value="Pseudouridine synthase"/>
    <property type="match status" value="1"/>
</dbReference>
<evidence type="ECO:0000259" key="8">
    <source>
        <dbReference type="Pfam" id="PF01416"/>
    </source>
</evidence>
<evidence type="ECO:0000256" key="6">
    <source>
        <dbReference type="PIRSR" id="PIRSR001430-2"/>
    </source>
</evidence>
<evidence type="ECO:0000256" key="4">
    <source>
        <dbReference type="HAMAP-Rule" id="MF_00171"/>
    </source>
</evidence>
<dbReference type="Proteomes" id="UP000658278">
    <property type="component" value="Unassembled WGS sequence"/>
</dbReference>
<accession>A0A934VH00</accession>
<dbReference type="PIRSF" id="PIRSF001430">
    <property type="entry name" value="tRNA_psdUrid_synth"/>
    <property type="match status" value="1"/>
</dbReference>
<dbReference type="Gene3D" id="3.30.70.580">
    <property type="entry name" value="Pseudouridine synthase I, catalytic domain, N-terminal subdomain"/>
    <property type="match status" value="1"/>
</dbReference>
<comment type="subunit">
    <text evidence="4">Homodimer.</text>
</comment>
<dbReference type="InterPro" id="IPR020094">
    <property type="entry name" value="TruA/RsuA/RluB/E/F_N"/>
</dbReference>
<evidence type="ECO:0000256" key="1">
    <source>
        <dbReference type="ARBA" id="ARBA00009375"/>
    </source>
</evidence>
<dbReference type="GO" id="GO:0031119">
    <property type="term" value="P:tRNA pseudouridine synthesis"/>
    <property type="evidence" value="ECO:0007669"/>
    <property type="project" value="UniProtKB-UniRule"/>
</dbReference>
<dbReference type="InterPro" id="IPR001406">
    <property type="entry name" value="PsdUridine_synth_TruA"/>
</dbReference>
<dbReference type="EC" id="5.4.99.12" evidence="4"/>
<dbReference type="AlphaFoldDB" id="A0A934VH00"/>
<proteinExistence type="inferred from homology"/>
<dbReference type="InterPro" id="IPR020103">
    <property type="entry name" value="PsdUridine_synth_cat_dom_sf"/>
</dbReference>
<dbReference type="Pfam" id="PF01416">
    <property type="entry name" value="PseudoU_synth_1"/>
    <property type="match status" value="2"/>
</dbReference>
<feature type="binding site" evidence="4 6">
    <location>
        <position position="111"/>
    </location>
    <ligand>
        <name>substrate</name>
    </ligand>
</feature>
<organism evidence="9 10">
    <name type="scientific">Haloferula rosea</name>
    <dbReference type="NCBI Taxonomy" id="490093"/>
    <lineage>
        <taxon>Bacteria</taxon>
        <taxon>Pseudomonadati</taxon>
        <taxon>Verrucomicrobiota</taxon>
        <taxon>Verrucomicrobiia</taxon>
        <taxon>Verrucomicrobiales</taxon>
        <taxon>Verrucomicrobiaceae</taxon>
        <taxon>Haloferula</taxon>
    </lineage>
</organism>